<comment type="subunit">
    <text evidence="4">Homotetramer.</text>
</comment>
<proteinExistence type="inferred from homology"/>
<dbReference type="RefSeq" id="WP_145203278.1">
    <property type="nucleotide sequence ID" value="NZ_CP036434.1"/>
</dbReference>
<dbReference type="InterPro" id="IPR027417">
    <property type="entry name" value="P-loop_NTPase"/>
</dbReference>
<dbReference type="PANTHER" id="PTHR34383:SF1">
    <property type="entry name" value="ADP-POLYPHOSPHATE PHOSPHOTRANSFERASE"/>
    <property type="match status" value="1"/>
</dbReference>
<dbReference type="InterPro" id="IPR016898">
    <property type="entry name" value="Polyphosphate_phosphotransfera"/>
</dbReference>
<dbReference type="InterPro" id="IPR022488">
    <property type="entry name" value="PPK2-related"/>
</dbReference>
<comment type="function">
    <text evidence="4">Uses inorganic polyphosphate (polyP) as a donor to convert GDP to GTP or ADP to ATP.</text>
</comment>
<name>A0A518EYS0_9BACT</name>
<dbReference type="EC" id="2.7.4.-" evidence="4"/>
<dbReference type="NCBIfam" id="TIGR03707">
    <property type="entry name" value="PPK2_P_aer"/>
    <property type="match status" value="1"/>
</dbReference>
<dbReference type="SUPFAM" id="SSF52540">
    <property type="entry name" value="P-loop containing nucleoside triphosphate hydrolases"/>
    <property type="match status" value="1"/>
</dbReference>
<evidence type="ECO:0000256" key="1">
    <source>
        <dbReference type="ARBA" id="ARBA00009924"/>
    </source>
</evidence>
<feature type="domain" description="Polyphosphate kinase-2-related" evidence="6">
    <location>
        <begin position="26"/>
        <end position="247"/>
    </location>
</feature>
<reference evidence="7 8" key="1">
    <citation type="submission" date="2019-02" db="EMBL/GenBank/DDBJ databases">
        <title>Deep-cultivation of Planctomycetes and their phenomic and genomic characterization uncovers novel biology.</title>
        <authorList>
            <person name="Wiegand S."/>
            <person name="Jogler M."/>
            <person name="Boedeker C."/>
            <person name="Pinto D."/>
            <person name="Vollmers J."/>
            <person name="Rivas-Marin E."/>
            <person name="Kohn T."/>
            <person name="Peeters S.H."/>
            <person name="Heuer A."/>
            <person name="Rast P."/>
            <person name="Oberbeckmann S."/>
            <person name="Bunk B."/>
            <person name="Jeske O."/>
            <person name="Meyerdierks A."/>
            <person name="Storesund J.E."/>
            <person name="Kallscheuer N."/>
            <person name="Luecker S."/>
            <person name="Lage O.M."/>
            <person name="Pohl T."/>
            <person name="Merkel B.J."/>
            <person name="Hornburger P."/>
            <person name="Mueller R.-W."/>
            <person name="Bruemmer F."/>
            <person name="Labrenz M."/>
            <person name="Spormann A.M."/>
            <person name="Op den Camp H."/>
            <person name="Overmann J."/>
            <person name="Amann R."/>
            <person name="Jetten M.S.M."/>
            <person name="Mascher T."/>
            <person name="Medema M.H."/>
            <person name="Devos D.P."/>
            <person name="Kaster A.-K."/>
            <person name="Ovreas L."/>
            <person name="Rohde M."/>
            <person name="Galperin M.Y."/>
            <person name="Jogler C."/>
        </authorList>
    </citation>
    <scope>NUCLEOTIDE SEQUENCE [LARGE SCALE GENOMIC DNA]</scope>
    <source>
        <strain evidence="7 8">Poly30</strain>
    </source>
</reference>
<dbReference type="GO" id="GO:0006793">
    <property type="term" value="P:phosphorus metabolic process"/>
    <property type="evidence" value="ECO:0007669"/>
    <property type="project" value="InterPro"/>
</dbReference>
<accession>A0A518EYS0</accession>
<protein>
    <recommendedName>
        <fullName evidence="4">ADP/GDP-polyphosphate phosphotransferase</fullName>
        <ecNumber evidence="4">2.7.4.-</ecNumber>
    </recommendedName>
    <alternativeName>
        <fullName evidence="4">Polyphosphate kinase PPK2</fullName>
    </alternativeName>
</protein>
<evidence type="ECO:0000313" key="7">
    <source>
        <dbReference type="EMBL" id="QDV09239.1"/>
    </source>
</evidence>
<dbReference type="InterPro" id="IPR022486">
    <property type="entry name" value="PPK2_PA0141"/>
</dbReference>
<dbReference type="Gene3D" id="3.40.50.300">
    <property type="entry name" value="P-loop containing nucleotide triphosphate hydrolases"/>
    <property type="match status" value="1"/>
</dbReference>
<dbReference type="Proteomes" id="UP000320390">
    <property type="component" value="Chromosome"/>
</dbReference>
<keyword evidence="8" id="KW-1185">Reference proteome</keyword>
<comment type="similarity">
    <text evidence="1 4">Belongs to the polyphosphate kinase 2 (PPK2) family. Class I subfamily.</text>
</comment>
<evidence type="ECO:0000256" key="2">
    <source>
        <dbReference type="ARBA" id="ARBA00022679"/>
    </source>
</evidence>
<evidence type="ECO:0000256" key="5">
    <source>
        <dbReference type="SAM" id="MobiDB-lite"/>
    </source>
</evidence>
<keyword evidence="2 4" id="KW-0808">Transferase</keyword>
<evidence type="ECO:0000259" key="6">
    <source>
        <dbReference type="Pfam" id="PF03976"/>
    </source>
</evidence>
<dbReference type="GO" id="GO:0008976">
    <property type="term" value="F:polyphosphate kinase activity"/>
    <property type="evidence" value="ECO:0007669"/>
    <property type="project" value="UniProtKB-UniRule"/>
</dbReference>
<keyword evidence="3 4" id="KW-0418">Kinase</keyword>
<evidence type="ECO:0000313" key="8">
    <source>
        <dbReference type="Proteomes" id="UP000320390"/>
    </source>
</evidence>
<dbReference type="Pfam" id="PF03976">
    <property type="entry name" value="PPK2"/>
    <property type="match status" value="1"/>
</dbReference>
<dbReference type="PANTHER" id="PTHR34383">
    <property type="entry name" value="POLYPHOSPHATE:AMP PHOSPHOTRANSFERASE-RELATED"/>
    <property type="match status" value="1"/>
</dbReference>
<sequence length="269" mass="31906">MSSEEKPGRDAAYDWLQEDLLDELDQDYLMELGRLQVELLKLQRYIMDRRLRLAILFEGRDTAGKGGAILRFAQRLRPRNVRVVALSKPTESERGQWYFERYVKHLPDPGEIVLFDRSWYNRAVVEPVMGFCTEQEYERFMRHVVQFEDMLTEDGLLIVKLWFSINRDEQHRRIENRRVNPLKEWKLSTVDLEAQQRWESFTHYKEVMFERTSSDRCPWIVVRGNDKKQARLQSIRYVLSRVPYPDRGQPGLDLEPDPSTVARATPNGG</sequence>
<feature type="region of interest" description="Disordered" evidence="5">
    <location>
        <begin position="247"/>
        <end position="269"/>
    </location>
</feature>
<evidence type="ECO:0000256" key="4">
    <source>
        <dbReference type="RuleBase" id="RU369062"/>
    </source>
</evidence>
<evidence type="ECO:0000256" key="3">
    <source>
        <dbReference type="ARBA" id="ARBA00022777"/>
    </source>
</evidence>
<dbReference type="PIRSF" id="PIRSF028756">
    <property type="entry name" value="PPK2_prd"/>
    <property type="match status" value="1"/>
</dbReference>
<dbReference type="OrthoDB" id="9775224at2"/>
<dbReference type="EMBL" id="CP036434">
    <property type="protein sequence ID" value="QDV09239.1"/>
    <property type="molecule type" value="Genomic_DNA"/>
</dbReference>
<organism evidence="7 8">
    <name type="scientific">Saltatorellus ferox</name>
    <dbReference type="NCBI Taxonomy" id="2528018"/>
    <lineage>
        <taxon>Bacteria</taxon>
        <taxon>Pseudomonadati</taxon>
        <taxon>Planctomycetota</taxon>
        <taxon>Planctomycetia</taxon>
        <taxon>Planctomycetia incertae sedis</taxon>
        <taxon>Saltatorellus</taxon>
    </lineage>
</organism>
<dbReference type="AlphaFoldDB" id="A0A518EYS0"/>
<gene>
    <name evidence="7" type="primary">tmk_2</name>
    <name evidence="7" type="ORF">Poly30_47960</name>
</gene>